<dbReference type="InterPro" id="IPR022385">
    <property type="entry name" value="Rhs_assc_core"/>
</dbReference>
<proteinExistence type="predicted"/>
<dbReference type="Gene3D" id="2.180.10.10">
    <property type="entry name" value="RHS repeat-associated core"/>
    <property type="match status" value="1"/>
</dbReference>
<organism evidence="3 4">
    <name type="scientific">Sphaerisporangium album</name>
    <dbReference type="NCBI Taxonomy" id="509200"/>
    <lineage>
        <taxon>Bacteria</taxon>
        <taxon>Bacillati</taxon>
        <taxon>Actinomycetota</taxon>
        <taxon>Actinomycetes</taxon>
        <taxon>Streptosporangiales</taxon>
        <taxon>Streptosporangiaceae</taxon>
        <taxon>Sphaerisporangium</taxon>
    </lineage>
</organism>
<evidence type="ECO:0000259" key="2">
    <source>
        <dbReference type="Pfam" id="PF25023"/>
    </source>
</evidence>
<accession>A0A367FQK3</accession>
<dbReference type="RefSeq" id="WP_114027310.1">
    <property type="nucleotide sequence ID" value="NZ_QOIL01000002.1"/>
</dbReference>
<dbReference type="OrthoDB" id="291011at2"/>
<dbReference type="PANTHER" id="PTHR32305">
    <property type="match status" value="1"/>
</dbReference>
<keyword evidence="1" id="KW-0677">Repeat</keyword>
<keyword evidence="4" id="KW-1185">Reference proteome</keyword>
<dbReference type="AlphaFoldDB" id="A0A367FQK3"/>
<dbReference type="PANTHER" id="PTHR32305:SF17">
    <property type="entry name" value="TRNA NUCLEASE WAPA"/>
    <property type="match status" value="1"/>
</dbReference>
<evidence type="ECO:0000313" key="3">
    <source>
        <dbReference type="EMBL" id="RCG32676.1"/>
    </source>
</evidence>
<protein>
    <recommendedName>
        <fullName evidence="2">Teneurin-like YD-shell domain-containing protein</fullName>
    </recommendedName>
</protein>
<gene>
    <name evidence="3" type="ORF">DQ384_04115</name>
</gene>
<sequence length="507" mass="54626">MSGADGLGVDPYKQQYGYDAVGNITTLIDKDQTATYHYPAPGAASVRPSAVTSIDRPAGIDTYAYDNVGRLTARTVAGKAATFDWNELGELTKASVDGKDTTMVYDADGERLIRHEPNGRTTLYLGSMELELAEGQLLGKRYYSAPDGAVVAIRVGEGGVTWLASGLHGSEQLAVNDVTGHAARERYLPFGGRRGADDLAFTDRGFLGKTEDASTGLVQLSARYYDPSIGRFISTDPLLNDTDPQAANAYSYAADNPIGLSDPTGLAPDPCQQMSPSECRRFRATHHYDGKNWLANKPKAPPKVSNPRLKGLLDGIYETDNPKRAVVGDGKVADALKEELATGDPVGGKYHVNKAADSLAGLANLLQEDADGKITLSAADREIARQEFKEIWDALNTPDVTGKVIAYLKASPGRWNQLFDALRNAIGKNGYAVRDITGEKFEAKNKFSKPRHVSSGGSRASGFLRVLGGMGKLFSFLGELGPWIDFWRCAFQDECGEPLGDHNPQVV</sequence>
<dbReference type="Proteomes" id="UP000253094">
    <property type="component" value="Unassembled WGS sequence"/>
</dbReference>
<dbReference type="NCBIfam" id="TIGR03696">
    <property type="entry name" value="Rhs_assc_core"/>
    <property type="match status" value="1"/>
</dbReference>
<feature type="domain" description="Teneurin-like YD-shell" evidence="2">
    <location>
        <begin position="13"/>
        <end position="258"/>
    </location>
</feature>
<evidence type="ECO:0000313" key="4">
    <source>
        <dbReference type="Proteomes" id="UP000253094"/>
    </source>
</evidence>
<comment type="caution">
    <text evidence="3">The sequence shown here is derived from an EMBL/GenBank/DDBJ whole genome shotgun (WGS) entry which is preliminary data.</text>
</comment>
<reference evidence="3 4" key="1">
    <citation type="submission" date="2018-06" db="EMBL/GenBank/DDBJ databases">
        <title>Sphaerisporangium craniellae sp. nov., isolated from a marine sponge in the South China Sea.</title>
        <authorList>
            <person name="Li L."/>
        </authorList>
    </citation>
    <scope>NUCLEOTIDE SEQUENCE [LARGE SCALE GENOMIC DNA]</scope>
    <source>
        <strain evidence="3 4">CCTCC AA 208026</strain>
    </source>
</reference>
<evidence type="ECO:0000256" key="1">
    <source>
        <dbReference type="ARBA" id="ARBA00022737"/>
    </source>
</evidence>
<dbReference type="InterPro" id="IPR050708">
    <property type="entry name" value="T6SS_VgrG/RHS"/>
</dbReference>
<dbReference type="EMBL" id="QOIL01000002">
    <property type="protein sequence ID" value="RCG32676.1"/>
    <property type="molecule type" value="Genomic_DNA"/>
</dbReference>
<dbReference type="Pfam" id="PF25023">
    <property type="entry name" value="TEN_YD-shell"/>
    <property type="match status" value="1"/>
</dbReference>
<dbReference type="InterPro" id="IPR056823">
    <property type="entry name" value="TEN-like_YD-shell"/>
</dbReference>
<name>A0A367FQK3_9ACTN</name>